<reference evidence="2" key="1">
    <citation type="submission" date="2023-03" db="EMBL/GenBank/DDBJ databases">
        <title>Massive genome expansion in bonnet fungi (Mycena s.s.) driven by repeated elements and novel gene families across ecological guilds.</title>
        <authorList>
            <consortium name="Lawrence Berkeley National Laboratory"/>
            <person name="Harder C.B."/>
            <person name="Miyauchi S."/>
            <person name="Viragh M."/>
            <person name="Kuo A."/>
            <person name="Thoen E."/>
            <person name="Andreopoulos B."/>
            <person name="Lu D."/>
            <person name="Skrede I."/>
            <person name="Drula E."/>
            <person name="Henrissat B."/>
            <person name="Morin E."/>
            <person name="Kohler A."/>
            <person name="Barry K."/>
            <person name="LaButti K."/>
            <person name="Morin E."/>
            <person name="Salamov A."/>
            <person name="Lipzen A."/>
            <person name="Mereny Z."/>
            <person name="Hegedus B."/>
            <person name="Baldrian P."/>
            <person name="Stursova M."/>
            <person name="Weitz H."/>
            <person name="Taylor A."/>
            <person name="Grigoriev I.V."/>
            <person name="Nagy L.G."/>
            <person name="Martin F."/>
            <person name="Kauserud H."/>
        </authorList>
    </citation>
    <scope>NUCLEOTIDE SEQUENCE</scope>
    <source>
        <strain evidence="2">CBHHK002</strain>
    </source>
</reference>
<evidence type="ECO:0000313" key="3">
    <source>
        <dbReference type="Proteomes" id="UP001218218"/>
    </source>
</evidence>
<name>A0AAD7F186_9AGAR</name>
<protein>
    <submittedName>
        <fullName evidence="2">Uncharacterized protein</fullName>
    </submittedName>
</protein>
<evidence type="ECO:0000256" key="1">
    <source>
        <dbReference type="SAM" id="SignalP"/>
    </source>
</evidence>
<keyword evidence="3" id="KW-1185">Reference proteome</keyword>
<dbReference type="AlphaFoldDB" id="A0AAD7F186"/>
<feature type="chain" id="PRO_5042150387" evidence="1">
    <location>
        <begin position="27"/>
        <end position="71"/>
    </location>
</feature>
<accession>A0AAD7F186</accession>
<sequence>MHAFKFISLPAAAVLMLLALVQGGVAQDVEPVPLGGQCGTIIGTKPCVYPGVCCYLHPDDGYCLLKCPKSS</sequence>
<evidence type="ECO:0000313" key="2">
    <source>
        <dbReference type="EMBL" id="KAJ7359370.1"/>
    </source>
</evidence>
<comment type="caution">
    <text evidence="2">The sequence shown here is derived from an EMBL/GenBank/DDBJ whole genome shotgun (WGS) entry which is preliminary data.</text>
</comment>
<proteinExistence type="predicted"/>
<feature type="signal peptide" evidence="1">
    <location>
        <begin position="1"/>
        <end position="26"/>
    </location>
</feature>
<dbReference type="EMBL" id="JARIHO010000006">
    <property type="protein sequence ID" value="KAJ7359370.1"/>
    <property type="molecule type" value="Genomic_DNA"/>
</dbReference>
<organism evidence="2 3">
    <name type="scientific">Mycena albidolilacea</name>
    <dbReference type="NCBI Taxonomy" id="1033008"/>
    <lineage>
        <taxon>Eukaryota</taxon>
        <taxon>Fungi</taxon>
        <taxon>Dikarya</taxon>
        <taxon>Basidiomycota</taxon>
        <taxon>Agaricomycotina</taxon>
        <taxon>Agaricomycetes</taxon>
        <taxon>Agaricomycetidae</taxon>
        <taxon>Agaricales</taxon>
        <taxon>Marasmiineae</taxon>
        <taxon>Mycenaceae</taxon>
        <taxon>Mycena</taxon>
    </lineage>
</organism>
<keyword evidence="1" id="KW-0732">Signal</keyword>
<dbReference type="Proteomes" id="UP001218218">
    <property type="component" value="Unassembled WGS sequence"/>
</dbReference>
<gene>
    <name evidence="2" type="ORF">DFH08DRAFT_845920</name>
</gene>